<accession>A0A1M5HAT5</accession>
<dbReference type="PANTHER" id="PTHR44068:SF11">
    <property type="entry name" value="GERANYL DIPHOSPHATE 2-C-METHYLTRANSFERASE"/>
    <property type="match status" value="1"/>
</dbReference>
<reference evidence="4 5" key="1">
    <citation type="submission" date="2016-11" db="EMBL/GenBank/DDBJ databases">
        <authorList>
            <person name="Jaros S."/>
            <person name="Januszkiewicz K."/>
            <person name="Wedrychowicz H."/>
        </authorList>
    </citation>
    <scope>NUCLEOTIDE SEQUENCE [LARGE SCALE GENOMIC DNA]</scope>
    <source>
        <strain evidence="4 5">GAS242</strain>
    </source>
</reference>
<proteinExistence type="predicted"/>
<dbReference type="InterPro" id="IPR013216">
    <property type="entry name" value="Methyltransf_11"/>
</dbReference>
<dbReference type="OrthoDB" id="8153637at2"/>
<dbReference type="Gene3D" id="3.40.50.150">
    <property type="entry name" value="Vaccinia Virus protein VP39"/>
    <property type="match status" value="1"/>
</dbReference>
<dbReference type="EMBL" id="LT670818">
    <property type="protein sequence ID" value="SHG13057.1"/>
    <property type="molecule type" value="Genomic_DNA"/>
</dbReference>
<feature type="domain" description="Methyltransferase type 11" evidence="3">
    <location>
        <begin position="117"/>
        <end position="213"/>
    </location>
</feature>
<dbReference type="SUPFAM" id="SSF53335">
    <property type="entry name" value="S-adenosyl-L-methionine-dependent methyltransferases"/>
    <property type="match status" value="1"/>
</dbReference>
<protein>
    <submittedName>
        <fullName evidence="4">Mycolic acid cyclopropane synthetase</fullName>
    </submittedName>
</protein>
<dbReference type="InterPro" id="IPR029063">
    <property type="entry name" value="SAM-dependent_MTases_sf"/>
</dbReference>
<keyword evidence="2" id="KW-1133">Transmembrane helix</keyword>
<dbReference type="Proteomes" id="UP000190675">
    <property type="component" value="Chromosome I"/>
</dbReference>
<gene>
    <name evidence="4" type="ORF">SAMN05444169_0697</name>
</gene>
<dbReference type="Pfam" id="PF08241">
    <property type="entry name" value="Methyltransf_11"/>
    <property type="match status" value="1"/>
</dbReference>
<evidence type="ECO:0000256" key="1">
    <source>
        <dbReference type="ARBA" id="ARBA00022679"/>
    </source>
</evidence>
<sequence>MDIVLAFQLVVAIVIALFVAYNVFHYALFLLVTQPKDASKIGHELNQFEQRQLIEWTPQPSDFLKHDDEKRTYDDVFGTYRDEQANYSTCVFPRVAFSRPYDAEYVLLAPKDGMRLLDLGCGSGAAAYYLASRRDIKIVCVTNSSVQADMCRRKFTELGGRGQVIVTDFDSLDLPSGSFDAIYALESIGYTKNLDAWLERCWRMLKPGGSLLIRSPGSLDHCRRKEDYLSVTVFFDNWRYNFVGANLLVYKMRRLGFDPIRYRRLPFWAWGLTWNFIQHLVLWKYRLKMRTFVELERIIWRTSKVFVFGNPYNTVLATKPEAASCSRQDERNIVIILSDRSREIIRLFEELHRKRHGTARGPEKAAR</sequence>
<keyword evidence="2" id="KW-0812">Transmembrane</keyword>
<name>A0A1M5HAT5_9BRAD</name>
<dbReference type="CDD" id="cd02440">
    <property type="entry name" value="AdoMet_MTases"/>
    <property type="match status" value="1"/>
</dbReference>
<evidence type="ECO:0000256" key="2">
    <source>
        <dbReference type="SAM" id="Phobius"/>
    </source>
</evidence>
<organism evidence="4 5">
    <name type="scientific">Bradyrhizobium erythrophlei</name>
    <dbReference type="NCBI Taxonomy" id="1437360"/>
    <lineage>
        <taxon>Bacteria</taxon>
        <taxon>Pseudomonadati</taxon>
        <taxon>Pseudomonadota</taxon>
        <taxon>Alphaproteobacteria</taxon>
        <taxon>Hyphomicrobiales</taxon>
        <taxon>Nitrobacteraceae</taxon>
        <taxon>Bradyrhizobium</taxon>
    </lineage>
</organism>
<evidence type="ECO:0000313" key="5">
    <source>
        <dbReference type="Proteomes" id="UP000190675"/>
    </source>
</evidence>
<keyword evidence="1" id="KW-0808">Transferase</keyword>
<dbReference type="GO" id="GO:0008757">
    <property type="term" value="F:S-adenosylmethionine-dependent methyltransferase activity"/>
    <property type="evidence" value="ECO:0007669"/>
    <property type="project" value="InterPro"/>
</dbReference>
<evidence type="ECO:0000313" key="4">
    <source>
        <dbReference type="EMBL" id="SHG13057.1"/>
    </source>
</evidence>
<dbReference type="InterPro" id="IPR050447">
    <property type="entry name" value="Erg6_SMT_methyltransf"/>
</dbReference>
<dbReference type="AlphaFoldDB" id="A0A1M5HAT5"/>
<dbReference type="PANTHER" id="PTHR44068">
    <property type="entry name" value="ZGC:194242"/>
    <property type="match status" value="1"/>
</dbReference>
<keyword evidence="2" id="KW-0472">Membrane</keyword>
<feature type="transmembrane region" description="Helical" evidence="2">
    <location>
        <begin position="6"/>
        <end position="32"/>
    </location>
</feature>
<evidence type="ECO:0000259" key="3">
    <source>
        <dbReference type="Pfam" id="PF08241"/>
    </source>
</evidence>
<dbReference type="RefSeq" id="WP_079564671.1">
    <property type="nucleotide sequence ID" value="NZ_LT670818.1"/>
</dbReference>